<evidence type="ECO:0000256" key="12">
    <source>
        <dbReference type="ARBA" id="ARBA00034003"/>
    </source>
</evidence>
<dbReference type="InterPro" id="IPR012310">
    <property type="entry name" value="DNA_ligase_ATP-dep_cent"/>
</dbReference>
<dbReference type="HAMAP" id="MF_00407">
    <property type="entry name" value="DNA_ligase"/>
    <property type="match status" value="1"/>
</dbReference>
<evidence type="ECO:0000256" key="14">
    <source>
        <dbReference type="HAMAP-Rule" id="MF_00407"/>
    </source>
</evidence>
<dbReference type="Pfam" id="PF04675">
    <property type="entry name" value="DNA_ligase_A_N"/>
    <property type="match status" value="1"/>
</dbReference>
<evidence type="ECO:0000256" key="9">
    <source>
        <dbReference type="ARBA" id="ARBA00023172"/>
    </source>
</evidence>
<dbReference type="GO" id="GO:0003677">
    <property type="term" value="F:DNA binding"/>
    <property type="evidence" value="ECO:0007669"/>
    <property type="project" value="InterPro"/>
</dbReference>
<evidence type="ECO:0000256" key="2">
    <source>
        <dbReference type="ARBA" id="ARBA00022618"/>
    </source>
</evidence>
<dbReference type="PANTHER" id="PTHR45674:SF13">
    <property type="entry name" value="DNA LIGASE-RELATED"/>
    <property type="match status" value="1"/>
</dbReference>
<dbReference type="InterPro" id="IPR000977">
    <property type="entry name" value="DNA_ligase_ATP-dep"/>
</dbReference>
<dbReference type="InterPro" id="IPR012308">
    <property type="entry name" value="DNA_ligase_ATP-dep_N"/>
</dbReference>
<evidence type="ECO:0000313" key="18">
    <source>
        <dbReference type="EMBL" id="MBB6472480.1"/>
    </source>
</evidence>
<evidence type="ECO:0000256" key="4">
    <source>
        <dbReference type="ARBA" id="ARBA00022723"/>
    </source>
</evidence>
<evidence type="ECO:0000256" key="1">
    <source>
        <dbReference type="ARBA" id="ARBA00022598"/>
    </source>
</evidence>
<dbReference type="Pfam" id="PF04679">
    <property type="entry name" value="DNA_ligase_A_C"/>
    <property type="match status" value="1"/>
</dbReference>
<keyword evidence="9 14" id="KW-0233">DNA recombination</keyword>
<name>A0A7X0ICE2_9ACTN</name>
<gene>
    <name evidence="14" type="primary">lig</name>
    <name evidence="18" type="ORF">BJ992_001911</name>
</gene>
<dbReference type="NCBIfam" id="TIGR00574">
    <property type="entry name" value="dnl1"/>
    <property type="match status" value="1"/>
</dbReference>
<feature type="active site" description="N6-AMP-lysine intermediate" evidence="14">
    <location>
        <position position="211"/>
    </location>
</feature>
<dbReference type="SUPFAM" id="SSF56091">
    <property type="entry name" value="DNA ligase/mRNA capping enzyme, catalytic domain"/>
    <property type="match status" value="1"/>
</dbReference>
<dbReference type="SUPFAM" id="SSF117018">
    <property type="entry name" value="ATP-dependent DNA ligase DNA-binding domain"/>
    <property type="match status" value="1"/>
</dbReference>
<organism evidence="18 19">
    <name type="scientific">Sphaerisporangium rubeum</name>
    <dbReference type="NCBI Taxonomy" id="321317"/>
    <lineage>
        <taxon>Bacteria</taxon>
        <taxon>Bacillati</taxon>
        <taxon>Actinomycetota</taxon>
        <taxon>Actinomycetes</taxon>
        <taxon>Streptosporangiales</taxon>
        <taxon>Streptosporangiaceae</taxon>
        <taxon>Sphaerisporangium</taxon>
    </lineage>
</organism>
<dbReference type="PROSITE" id="PS50160">
    <property type="entry name" value="DNA_LIGASE_A3"/>
    <property type="match status" value="1"/>
</dbReference>
<evidence type="ECO:0000256" key="6">
    <source>
        <dbReference type="ARBA" id="ARBA00022763"/>
    </source>
</evidence>
<proteinExistence type="inferred from homology"/>
<feature type="domain" description="ATP-dependent DNA ligase family profile" evidence="17">
    <location>
        <begin position="297"/>
        <end position="412"/>
    </location>
</feature>
<dbReference type="Gene3D" id="1.10.3260.10">
    <property type="entry name" value="DNA ligase, ATP-dependent, N-terminal domain"/>
    <property type="match status" value="1"/>
</dbReference>
<dbReference type="NCBIfam" id="NF002868">
    <property type="entry name" value="PRK03180.1"/>
    <property type="match status" value="1"/>
</dbReference>
<dbReference type="GO" id="GO:0006260">
    <property type="term" value="P:DNA replication"/>
    <property type="evidence" value="ECO:0007669"/>
    <property type="project" value="UniProtKB-UniRule"/>
</dbReference>
<evidence type="ECO:0000256" key="7">
    <source>
        <dbReference type="ARBA" id="ARBA00022840"/>
    </source>
</evidence>
<keyword evidence="1 14" id="KW-0436">Ligase</keyword>
<sequence length="508" mass="54972">MLLIDLARTSAAVAADSARLAKIRHLAELLSRVEPAEAEIAVAYLSGELPQRQIGVGWATLRDLPGPRQIASATLTEVDALFTQIKTQTGPGSQAVRKALISDLFRSLTSQEQSFLLRLLGGELRQGALNGVMIEAVAKAASVPSAEVRRALTLRGWLPAVGAAALTGGVEALRSFHLEVGRPVAPMLAQSAPNLPAALLKIGGPVAFEWKLDGIRVQTHRSGDRVKVFTRTLDDITPQVPELVDAALSLAADDLVLDGEVIAMRPDGRPEPFQVTAARVASKLDVERLRETTPLQVFFFDALRVHGKDMLDLPDSERHTALEQAVPATLLIPRLVTADAEEATAFYTDALRRGHEGVVAKSPATPYAAGRRGAGWIKVKPRHTLDLVVLAAEWGHGRRQGKLSNLHLGARDPHTGDFVMLGKTFKGLTDELLTWQTEHFPTLADGPTDTAVVTLRPELVVEIAFDGVQRSPRYPGGLALRFARVLRYRPDKPPTEADTIETVRSLLL</sequence>
<dbReference type="Proteomes" id="UP000555564">
    <property type="component" value="Unassembled WGS sequence"/>
</dbReference>
<feature type="binding site" evidence="14">
    <location>
        <position position="372"/>
    </location>
    <ligand>
        <name>ATP</name>
        <dbReference type="ChEBI" id="CHEBI:30616"/>
    </ligand>
</feature>
<keyword evidence="3 14" id="KW-0235">DNA replication</keyword>
<accession>A0A7X0ICE2</accession>
<dbReference type="FunFam" id="2.40.50.140:FF:000163">
    <property type="entry name" value="Probable DNA ligase"/>
    <property type="match status" value="1"/>
</dbReference>
<dbReference type="EC" id="6.5.1.1" evidence="14"/>
<keyword evidence="10 14" id="KW-0234">DNA repair</keyword>
<dbReference type="InterPro" id="IPR016059">
    <property type="entry name" value="DNA_ligase_ATP-dep_CS"/>
</dbReference>
<comment type="similarity">
    <text evidence="14 16">Belongs to the ATP-dependent DNA ligase family.</text>
</comment>
<evidence type="ECO:0000256" key="10">
    <source>
        <dbReference type="ARBA" id="ARBA00023204"/>
    </source>
</evidence>
<dbReference type="GO" id="GO:0046872">
    <property type="term" value="F:metal ion binding"/>
    <property type="evidence" value="ECO:0007669"/>
    <property type="project" value="UniProtKB-KW"/>
</dbReference>
<evidence type="ECO:0000256" key="8">
    <source>
        <dbReference type="ARBA" id="ARBA00022842"/>
    </source>
</evidence>
<dbReference type="InterPro" id="IPR022865">
    <property type="entry name" value="DNA_ligae_ATP-dep_bac/arc"/>
</dbReference>
<dbReference type="GO" id="GO:0006281">
    <property type="term" value="P:DNA repair"/>
    <property type="evidence" value="ECO:0007669"/>
    <property type="project" value="UniProtKB-UniRule"/>
</dbReference>
<evidence type="ECO:0000256" key="13">
    <source>
        <dbReference type="ARBA" id="ARBA00054532"/>
    </source>
</evidence>
<evidence type="ECO:0000256" key="3">
    <source>
        <dbReference type="ARBA" id="ARBA00022705"/>
    </source>
</evidence>
<comment type="function">
    <text evidence="13 14">DNA ligase that seals nicks in double-stranded DNA during DNA replication, DNA recombination and DNA repair.</text>
</comment>
<dbReference type="SUPFAM" id="SSF50249">
    <property type="entry name" value="Nucleic acid-binding proteins"/>
    <property type="match status" value="1"/>
</dbReference>
<dbReference type="GO" id="GO:0051301">
    <property type="term" value="P:cell division"/>
    <property type="evidence" value="ECO:0007669"/>
    <property type="project" value="UniProtKB-KW"/>
</dbReference>
<feature type="binding site" evidence="14">
    <location>
        <position position="378"/>
    </location>
    <ligand>
        <name>ATP</name>
        <dbReference type="ChEBI" id="CHEBI:30616"/>
    </ligand>
</feature>
<feature type="binding site" evidence="14">
    <location>
        <position position="260"/>
    </location>
    <ligand>
        <name>ATP</name>
        <dbReference type="ChEBI" id="CHEBI:30616"/>
    </ligand>
</feature>
<comment type="cofactor">
    <cofactor evidence="14">
        <name>Mg(2+)</name>
        <dbReference type="ChEBI" id="CHEBI:18420"/>
    </cofactor>
</comment>
<dbReference type="CDD" id="cd07901">
    <property type="entry name" value="Adenylation_DNA_ligase_Arch_LigB"/>
    <property type="match status" value="1"/>
</dbReference>
<dbReference type="InterPro" id="IPR012309">
    <property type="entry name" value="DNA_ligase_ATP-dep_C"/>
</dbReference>
<evidence type="ECO:0000256" key="15">
    <source>
        <dbReference type="RuleBase" id="RU000617"/>
    </source>
</evidence>
<protein>
    <recommendedName>
        <fullName evidence="14">Probable DNA ligase</fullName>
        <ecNumber evidence="14">6.5.1.1</ecNumber>
    </recommendedName>
    <alternativeName>
        <fullName evidence="14">Polydeoxyribonucleotide synthase [ATP]</fullName>
    </alternativeName>
</protein>
<dbReference type="Pfam" id="PF01068">
    <property type="entry name" value="DNA_ligase_A_M"/>
    <property type="match status" value="1"/>
</dbReference>
<keyword evidence="19" id="KW-1185">Reference proteome</keyword>
<reference evidence="18 19" key="1">
    <citation type="submission" date="2020-08" db="EMBL/GenBank/DDBJ databases">
        <title>Sequencing the genomes of 1000 actinobacteria strains.</title>
        <authorList>
            <person name="Klenk H.-P."/>
        </authorList>
    </citation>
    <scope>NUCLEOTIDE SEQUENCE [LARGE SCALE GENOMIC DNA]</scope>
    <source>
        <strain evidence="18 19">DSM 44936</strain>
    </source>
</reference>
<evidence type="ECO:0000313" key="19">
    <source>
        <dbReference type="Proteomes" id="UP000555564"/>
    </source>
</evidence>
<dbReference type="PANTHER" id="PTHR45674">
    <property type="entry name" value="DNA LIGASE 1/3 FAMILY MEMBER"/>
    <property type="match status" value="1"/>
</dbReference>
<dbReference type="GO" id="GO:0071897">
    <property type="term" value="P:DNA biosynthetic process"/>
    <property type="evidence" value="ECO:0007669"/>
    <property type="project" value="InterPro"/>
</dbReference>
<evidence type="ECO:0000259" key="17">
    <source>
        <dbReference type="PROSITE" id="PS50160"/>
    </source>
</evidence>
<dbReference type="PROSITE" id="PS00697">
    <property type="entry name" value="DNA_LIGASE_A1"/>
    <property type="match status" value="1"/>
</dbReference>
<dbReference type="Gene3D" id="3.30.470.30">
    <property type="entry name" value="DNA ligase/mRNA capping enzyme"/>
    <property type="match status" value="1"/>
</dbReference>
<keyword evidence="6 14" id="KW-0227">DNA damage</keyword>
<evidence type="ECO:0000256" key="11">
    <source>
        <dbReference type="ARBA" id="ARBA00023306"/>
    </source>
</evidence>
<dbReference type="GO" id="GO:0005524">
    <property type="term" value="F:ATP binding"/>
    <property type="evidence" value="ECO:0007669"/>
    <property type="project" value="UniProtKB-UniRule"/>
</dbReference>
<evidence type="ECO:0000256" key="16">
    <source>
        <dbReference type="RuleBase" id="RU004196"/>
    </source>
</evidence>
<keyword evidence="4 14" id="KW-0479">Metal-binding</keyword>
<dbReference type="RefSeq" id="WP_184979577.1">
    <property type="nucleotide sequence ID" value="NZ_BAAALO010000037.1"/>
</dbReference>
<feature type="binding site" evidence="14">
    <location>
        <position position="300"/>
    </location>
    <ligand>
        <name>ATP</name>
        <dbReference type="ChEBI" id="CHEBI:30616"/>
    </ligand>
</feature>
<keyword evidence="7 14" id="KW-0067">ATP-binding</keyword>
<feature type="binding site" evidence="14">
    <location>
        <position position="209"/>
    </location>
    <ligand>
        <name>ATP</name>
        <dbReference type="ChEBI" id="CHEBI:30616"/>
    </ligand>
</feature>
<keyword evidence="11 14" id="KW-0131">Cell cycle</keyword>
<dbReference type="GO" id="GO:0003910">
    <property type="term" value="F:DNA ligase (ATP) activity"/>
    <property type="evidence" value="ECO:0007669"/>
    <property type="project" value="UniProtKB-UniRule"/>
</dbReference>
<dbReference type="InterPro" id="IPR050191">
    <property type="entry name" value="ATP-dep_DNA_ligase"/>
</dbReference>
<dbReference type="InterPro" id="IPR036599">
    <property type="entry name" value="DNA_ligase_N_sf"/>
</dbReference>
<keyword evidence="8 14" id="KW-0460">Magnesium</keyword>
<dbReference type="InterPro" id="IPR012340">
    <property type="entry name" value="NA-bd_OB-fold"/>
</dbReference>
<comment type="caution">
    <text evidence="18">The sequence shown here is derived from an EMBL/GenBank/DDBJ whole genome shotgun (WGS) entry which is preliminary data.</text>
</comment>
<dbReference type="GO" id="GO:0006310">
    <property type="term" value="P:DNA recombination"/>
    <property type="evidence" value="ECO:0007669"/>
    <property type="project" value="UniProtKB-UniRule"/>
</dbReference>
<keyword evidence="2 14" id="KW-0132">Cell division</keyword>
<feature type="binding site" evidence="14">
    <location>
        <position position="216"/>
    </location>
    <ligand>
        <name>ATP</name>
        <dbReference type="ChEBI" id="CHEBI:30616"/>
    </ligand>
</feature>
<keyword evidence="5 14" id="KW-0547">Nucleotide-binding</keyword>
<dbReference type="Gene3D" id="2.40.50.140">
    <property type="entry name" value="Nucleic acid-binding proteins"/>
    <property type="match status" value="1"/>
</dbReference>
<dbReference type="EMBL" id="JACHIU010000001">
    <property type="protein sequence ID" value="MBB6472480.1"/>
    <property type="molecule type" value="Genomic_DNA"/>
</dbReference>
<evidence type="ECO:0000256" key="5">
    <source>
        <dbReference type="ARBA" id="ARBA00022741"/>
    </source>
</evidence>
<dbReference type="CDD" id="cd07972">
    <property type="entry name" value="OBF_DNA_ligase_Arch_LigB"/>
    <property type="match status" value="1"/>
</dbReference>
<dbReference type="AlphaFoldDB" id="A0A7X0ICE2"/>
<comment type="catalytic activity">
    <reaction evidence="12 14 15">
        <text>ATP + (deoxyribonucleotide)n-3'-hydroxyl + 5'-phospho-(deoxyribonucleotide)m = (deoxyribonucleotide)n+m + AMP + diphosphate.</text>
        <dbReference type="EC" id="6.5.1.1"/>
    </reaction>
</comment>
<feature type="binding site" evidence="14">
    <location>
        <position position="231"/>
    </location>
    <ligand>
        <name>ATP</name>
        <dbReference type="ChEBI" id="CHEBI:30616"/>
    </ligand>
</feature>